<dbReference type="InterPro" id="IPR001647">
    <property type="entry name" value="HTH_TetR"/>
</dbReference>
<feature type="domain" description="HTH tetR-type" evidence="5">
    <location>
        <begin position="6"/>
        <end position="64"/>
    </location>
</feature>
<dbReference type="AlphaFoldDB" id="A0A1H0X5M1"/>
<dbReference type="InterPro" id="IPR050109">
    <property type="entry name" value="HTH-type_TetR-like_transc_reg"/>
</dbReference>
<keyword evidence="7" id="KW-1185">Reference proteome</keyword>
<gene>
    <name evidence="6" type="ORF">SAMN05421507_13715</name>
</gene>
<evidence type="ECO:0000313" key="7">
    <source>
        <dbReference type="Proteomes" id="UP000199691"/>
    </source>
</evidence>
<dbReference type="STRING" id="641025.SAMN05421507_13715"/>
<proteinExistence type="predicted"/>
<keyword evidence="2 4" id="KW-0238">DNA-binding</keyword>
<dbReference type="PROSITE" id="PS50977">
    <property type="entry name" value="HTH_TETR_2"/>
    <property type="match status" value="1"/>
</dbReference>
<dbReference type="InterPro" id="IPR009057">
    <property type="entry name" value="Homeodomain-like_sf"/>
</dbReference>
<organism evidence="6 7">
    <name type="scientific">Lentzea jiangxiensis</name>
    <dbReference type="NCBI Taxonomy" id="641025"/>
    <lineage>
        <taxon>Bacteria</taxon>
        <taxon>Bacillati</taxon>
        <taxon>Actinomycetota</taxon>
        <taxon>Actinomycetes</taxon>
        <taxon>Pseudonocardiales</taxon>
        <taxon>Pseudonocardiaceae</taxon>
        <taxon>Lentzea</taxon>
    </lineage>
</organism>
<protein>
    <submittedName>
        <fullName evidence="6">DNA-binding transcriptional regulator, AcrR family</fullName>
    </submittedName>
</protein>
<dbReference type="PANTHER" id="PTHR30055:SF234">
    <property type="entry name" value="HTH-TYPE TRANSCRIPTIONAL REGULATOR BETI"/>
    <property type="match status" value="1"/>
</dbReference>
<evidence type="ECO:0000256" key="4">
    <source>
        <dbReference type="PROSITE-ProRule" id="PRU00335"/>
    </source>
</evidence>
<evidence type="ECO:0000259" key="5">
    <source>
        <dbReference type="PROSITE" id="PS50977"/>
    </source>
</evidence>
<reference evidence="7" key="1">
    <citation type="submission" date="2016-10" db="EMBL/GenBank/DDBJ databases">
        <authorList>
            <person name="Varghese N."/>
            <person name="Submissions S."/>
        </authorList>
    </citation>
    <scope>NUCLEOTIDE SEQUENCE [LARGE SCALE GENOMIC DNA]</scope>
    <source>
        <strain evidence="7">CGMCC 4.6609</strain>
    </source>
</reference>
<dbReference type="Gene3D" id="1.10.357.10">
    <property type="entry name" value="Tetracycline Repressor, domain 2"/>
    <property type="match status" value="1"/>
</dbReference>
<keyword evidence="3" id="KW-0804">Transcription</keyword>
<dbReference type="PANTHER" id="PTHR30055">
    <property type="entry name" value="HTH-TYPE TRANSCRIPTIONAL REGULATOR RUTR"/>
    <property type="match status" value="1"/>
</dbReference>
<dbReference type="GO" id="GO:0000976">
    <property type="term" value="F:transcription cis-regulatory region binding"/>
    <property type="evidence" value="ECO:0007669"/>
    <property type="project" value="TreeGrafter"/>
</dbReference>
<accession>A0A1H0X5M1</accession>
<evidence type="ECO:0000256" key="1">
    <source>
        <dbReference type="ARBA" id="ARBA00023015"/>
    </source>
</evidence>
<evidence type="ECO:0000256" key="3">
    <source>
        <dbReference type="ARBA" id="ARBA00023163"/>
    </source>
</evidence>
<dbReference type="GO" id="GO:0003700">
    <property type="term" value="F:DNA-binding transcription factor activity"/>
    <property type="evidence" value="ECO:0007669"/>
    <property type="project" value="TreeGrafter"/>
</dbReference>
<keyword evidence="1" id="KW-0805">Transcription regulation</keyword>
<name>A0A1H0X5M1_9PSEU</name>
<dbReference type="SUPFAM" id="SSF48498">
    <property type="entry name" value="Tetracyclin repressor-like, C-terminal domain"/>
    <property type="match status" value="1"/>
</dbReference>
<dbReference type="Pfam" id="PF00440">
    <property type="entry name" value="TetR_N"/>
    <property type="match status" value="1"/>
</dbReference>
<dbReference type="EMBL" id="FNIX01000037">
    <property type="protein sequence ID" value="SDP98248.1"/>
    <property type="molecule type" value="Genomic_DNA"/>
</dbReference>
<dbReference type="InterPro" id="IPR036271">
    <property type="entry name" value="Tet_transcr_reg_TetR-rel_C_sf"/>
</dbReference>
<dbReference type="Proteomes" id="UP000199691">
    <property type="component" value="Unassembled WGS sequence"/>
</dbReference>
<feature type="DNA-binding region" description="H-T-H motif" evidence="4">
    <location>
        <begin position="27"/>
        <end position="46"/>
    </location>
</feature>
<dbReference type="SUPFAM" id="SSF46689">
    <property type="entry name" value="Homeodomain-like"/>
    <property type="match status" value="1"/>
</dbReference>
<dbReference type="OrthoDB" id="8701707at2"/>
<evidence type="ECO:0000256" key="2">
    <source>
        <dbReference type="ARBA" id="ARBA00023125"/>
    </source>
</evidence>
<evidence type="ECO:0000313" key="6">
    <source>
        <dbReference type="EMBL" id="SDP98248.1"/>
    </source>
</evidence>
<sequence>MSARGSATYRRLLEVAARELAENGDVEVATIARRAGVSVGLPYRYFGTKSGMLRAVVTDFHDRLDEAVIAREFVGDTWAERERARVVAWVDHLYGDPLAPVLLGRLGDADSDGVATQRLHAAIRCGARNVARGQRDGDLHAGRDPELLVAAVLGGVHTAVTVALSRIPRPAPADVAAQLWAFVAGAAGVAERTS</sequence>